<dbReference type="Proteomes" id="UP001060215">
    <property type="component" value="Chromosome 10"/>
</dbReference>
<evidence type="ECO:0000313" key="2">
    <source>
        <dbReference type="Proteomes" id="UP001060215"/>
    </source>
</evidence>
<keyword evidence="2" id="KW-1185">Reference proteome</keyword>
<evidence type="ECO:0000313" key="1">
    <source>
        <dbReference type="EMBL" id="KAI7996775.1"/>
    </source>
</evidence>
<dbReference type="EMBL" id="CM045767">
    <property type="protein sequence ID" value="KAI7996775.1"/>
    <property type="molecule type" value="Genomic_DNA"/>
</dbReference>
<reference evidence="1 2" key="1">
    <citation type="journal article" date="2022" name="Plant J.">
        <title>Chromosome-level genome of Camellia lanceoleosa provides a valuable resource for understanding genome evolution and self-incompatibility.</title>
        <authorList>
            <person name="Gong W."/>
            <person name="Xiao S."/>
            <person name="Wang L."/>
            <person name="Liao Z."/>
            <person name="Chang Y."/>
            <person name="Mo W."/>
            <person name="Hu G."/>
            <person name="Li W."/>
            <person name="Zhao G."/>
            <person name="Zhu H."/>
            <person name="Hu X."/>
            <person name="Ji K."/>
            <person name="Xiang X."/>
            <person name="Song Q."/>
            <person name="Yuan D."/>
            <person name="Jin S."/>
            <person name="Zhang L."/>
        </authorList>
    </citation>
    <scope>NUCLEOTIDE SEQUENCE [LARGE SCALE GENOMIC DNA]</scope>
    <source>
        <strain evidence="1">SQ_2022a</strain>
    </source>
</reference>
<accession>A0ACC0G9A8</accession>
<protein>
    <submittedName>
        <fullName evidence="1">Uncharacterized protein</fullName>
    </submittedName>
</protein>
<gene>
    <name evidence="1" type="ORF">LOK49_LG10G00617</name>
</gene>
<sequence length="74" mass="8565">MPSFRKLSSLVSRLLRFVHEFVQFHDFAMKFGSHFLDFFVPATTYTVVQSIGIGFADFFQVFKVSFPLYSTVSI</sequence>
<name>A0ACC0G9A8_9ERIC</name>
<proteinExistence type="predicted"/>
<organism evidence="1 2">
    <name type="scientific">Camellia lanceoleosa</name>
    <dbReference type="NCBI Taxonomy" id="1840588"/>
    <lineage>
        <taxon>Eukaryota</taxon>
        <taxon>Viridiplantae</taxon>
        <taxon>Streptophyta</taxon>
        <taxon>Embryophyta</taxon>
        <taxon>Tracheophyta</taxon>
        <taxon>Spermatophyta</taxon>
        <taxon>Magnoliopsida</taxon>
        <taxon>eudicotyledons</taxon>
        <taxon>Gunneridae</taxon>
        <taxon>Pentapetalae</taxon>
        <taxon>asterids</taxon>
        <taxon>Ericales</taxon>
        <taxon>Theaceae</taxon>
        <taxon>Camellia</taxon>
    </lineage>
</organism>
<comment type="caution">
    <text evidence="1">The sequence shown here is derived from an EMBL/GenBank/DDBJ whole genome shotgun (WGS) entry which is preliminary data.</text>
</comment>